<keyword evidence="5" id="KW-0677">Repeat</keyword>
<dbReference type="GO" id="GO:0047911">
    <property type="term" value="F:galacturan 1,4-alpha-galacturonidase activity"/>
    <property type="evidence" value="ECO:0007669"/>
    <property type="project" value="UniProtKB-EC"/>
</dbReference>
<keyword evidence="3" id="KW-0964">Secreted</keyword>
<dbReference type="GO" id="GO:0045490">
    <property type="term" value="P:pectin catabolic process"/>
    <property type="evidence" value="ECO:0007669"/>
    <property type="project" value="UniProtKB-ARBA"/>
</dbReference>
<dbReference type="PANTHER" id="PTHR31736">
    <property type="match status" value="1"/>
</dbReference>
<feature type="signal peptide" evidence="17">
    <location>
        <begin position="1"/>
        <end position="17"/>
    </location>
</feature>
<evidence type="ECO:0000256" key="10">
    <source>
        <dbReference type="ARBA" id="ARBA00023295"/>
    </source>
</evidence>
<evidence type="ECO:0000313" key="18">
    <source>
        <dbReference type="EMBL" id="QKX64350.1"/>
    </source>
</evidence>
<evidence type="ECO:0000256" key="9">
    <source>
        <dbReference type="ARBA" id="ARBA00023277"/>
    </source>
</evidence>
<dbReference type="InterPro" id="IPR000743">
    <property type="entry name" value="Glyco_hydro_28"/>
</dbReference>
<keyword evidence="4 17" id="KW-0732">Signal</keyword>
<comment type="catalytic activity">
    <reaction evidence="15">
        <text>[(1-&gt;4)-alpha-D-galacturonosyl](n) + H2O = alpha-D-galacturonate + [(1-&gt;4)-alpha-D-galacturonosyl](n-1)</text>
        <dbReference type="Rhea" id="RHEA:14117"/>
        <dbReference type="Rhea" id="RHEA-COMP:14570"/>
        <dbReference type="Rhea" id="RHEA-COMP:14572"/>
        <dbReference type="ChEBI" id="CHEBI:15377"/>
        <dbReference type="ChEBI" id="CHEBI:58658"/>
        <dbReference type="ChEBI" id="CHEBI:140523"/>
        <dbReference type="EC" id="3.2.1.67"/>
    </reaction>
</comment>
<dbReference type="Proteomes" id="UP000509510">
    <property type="component" value="Chromosome VI"/>
</dbReference>
<gene>
    <name evidence="18" type="ORF">TRUGW13939_11524</name>
</gene>
<evidence type="ECO:0000256" key="7">
    <source>
        <dbReference type="ARBA" id="ARBA00023157"/>
    </source>
</evidence>
<accession>A0A7H8RCZ5</accession>
<evidence type="ECO:0000256" key="3">
    <source>
        <dbReference type="ARBA" id="ARBA00022525"/>
    </source>
</evidence>
<evidence type="ECO:0000256" key="4">
    <source>
        <dbReference type="ARBA" id="ARBA00022729"/>
    </source>
</evidence>
<comment type="function">
    <text evidence="13">Specific in hydrolyzing the terminal glycosidic bond of polygalacturonic acid and oligogalacturonates.</text>
</comment>
<dbReference type="AlphaFoldDB" id="A0A7H8RCZ5"/>
<dbReference type="InterPro" id="IPR012334">
    <property type="entry name" value="Pectin_lyas_fold"/>
</dbReference>
<name>A0A7H8RCZ5_TALRU</name>
<evidence type="ECO:0000256" key="1">
    <source>
        <dbReference type="ARBA" id="ARBA00004613"/>
    </source>
</evidence>
<evidence type="ECO:0000256" key="6">
    <source>
        <dbReference type="ARBA" id="ARBA00022801"/>
    </source>
</evidence>
<dbReference type="Pfam" id="PF00295">
    <property type="entry name" value="Glyco_hydro_28"/>
    <property type="match status" value="1"/>
</dbReference>
<dbReference type="RefSeq" id="XP_035350524.1">
    <property type="nucleotide sequence ID" value="XM_035494631.1"/>
</dbReference>
<comment type="similarity">
    <text evidence="2 16">Belongs to the glycosyl hydrolase 28 family.</text>
</comment>
<sequence>MRFFVLSVLVWAVSTSARIVKTGNSCEIYPEQRAHYGKEIDDVPQILEAFESCGNNGTVIFTEHLFYMNSVLNTTNLVNCEVVVRGELRFSTDIDYWRSHVYPVVFQNQSTAWLFGGTNVTFRAEGGWINGQGQEWYTWNHSRGNTPGRPISLTIYNSTNVLVDGLSVIQPQFWAMFVWESRNISIVNYFVNATGNGTGSTTNTDGYNSWNSDTLLIENADITNGDDCIAAKGNTTNLLVRNATCHHSNGITIGSIGQYKDSPDYVQNVTFDQITIDNCTDGAYIKTWSGVESTENSNGDAGGGGKGLVKNVTFSNFNMSHVGLPIQISQCIYTEKSSQYCNTSQLQIEDVTWVNITGTTRFNIAASIYCSPEVPCPGIRFDNVSLESVNHTLGLPMWGTNQQVELFQCDNIVDQEESGIPCNKVAPDNFGQTVKHNLQ</sequence>
<evidence type="ECO:0000256" key="16">
    <source>
        <dbReference type="RuleBase" id="RU361169"/>
    </source>
</evidence>
<keyword evidence="7" id="KW-1015">Disulfide bond</keyword>
<keyword evidence="11" id="KW-0961">Cell wall biogenesis/degradation</keyword>
<dbReference type="InterPro" id="IPR006626">
    <property type="entry name" value="PbH1"/>
</dbReference>
<dbReference type="Gene3D" id="2.160.20.10">
    <property type="entry name" value="Single-stranded right-handed beta-helix, Pectin lyase-like"/>
    <property type="match status" value="1"/>
</dbReference>
<dbReference type="SUPFAM" id="SSF51126">
    <property type="entry name" value="Pectin lyase-like"/>
    <property type="match status" value="1"/>
</dbReference>
<proteinExistence type="inferred from homology"/>
<dbReference type="OrthoDB" id="187139at2759"/>
<dbReference type="GO" id="GO:0071555">
    <property type="term" value="P:cell wall organization"/>
    <property type="evidence" value="ECO:0007669"/>
    <property type="project" value="UniProtKB-KW"/>
</dbReference>
<protein>
    <recommendedName>
        <fullName evidence="14">galacturonan 1,4-alpha-galacturonidase</fullName>
        <ecNumber evidence="14">3.2.1.67</ecNumber>
    </recommendedName>
</protein>
<evidence type="ECO:0000256" key="5">
    <source>
        <dbReference type="ARBA" id="ARBA00022737"/>
    </source>
</evidence>
<dbReference type="GeneID" id="55999002"/>
<keyword evidence="10 16" id="KW-0326">Glycosidase</keyword>
<comment type="subcellular location">
    <subcellularLocation>
        <location evidence="1">Secreted</location>
    </subcellularLocation>
</comment>
<keyword evidence="19" id="KW-1185">Reference proteome</keyword>
<evidence type="ECO:0000256" key="13">
    <source>
        <dbReference type="ARBA" id="ARBA00037312"/>
    </source>
</evidence>
<keyword evidence="6 16" id="KW-0378">Hydrolase</keyword>
<dbReference type="SMART" id="SM00710">
    <property type="entry name" value="PbH1"/>
    <property type="match status" value="4"/>
</dbReference>
<organism evidence="18 19">
    <name type="scientific">Talaromyces rugulosus</name>
    <name type="common">Penicillium rugulosum</name>
    <dbReference type="NCBI Taxonomy" id="121627"/>
    <lineage>
        <taxon>Eukaryota</taxon>
        <taxon>Fungi</taxon>
        <taxon>Dikarya</taxon>
        <taxon>Ascomycota</taxon>
        <taxon>Pezizomycotina</taxon>
        <taxon>Eurotiomycetes</taxon>
        <taxon>Eurotiomycetidae</taxon>
        <taxon>Eurotiales</taxon>
        <taxon>Trichocomaceae</taxon>
        <taxon>Talaromyces</taxon>
        <taxon>Talaromyces sect. Islandici</taxon>
    </lineage>
</organism>
<evidence type="ECO:0000256" key="17">
    <source>
        <dbReference type="SAM" id="SignalP"/>
    </source>
</evidence>
<evidence type="ECO:0000256" key="2">
    <source>
        <dbReference type="ARBA" id="ARBA00008834"/>
    </source>
</evidence>
<reference evidence="19" key="1">
    <citation type="submission" date="2020-06" db="EMBL/GenBank/DDBJ databases">
        <title>A chromosome-scale genome assembly of Talaromyces rugulosus W13939.</title>
        <authorList>
            <person name="Wang B."/>
            <person name="Guo L."/>
            <person name="Ye K."/>
            <person name="Wang L."/>
        </authorList>
    </citation>
    <scope>NUCLEOTIDE SEQUENCE [LARGE SCALE GENOMIC DNA]</scope>
    <source>
        <strain evidence="19">W13939</strain>
    </source>
</reference>
<evidence type="ECO:0000256" key="8">
    <source>
        <dbReference type="ARBA" id="ARBA00023180"/>
    </source>
</evidence>
<dbReference type="GO" id="GO:0004650">
    <property type="term" value="F:polygalacturonase activity"/>
    <property type="evidence" value="ECO:0007669"/>
    <property type="project" value="InterPro"/>
</dbReference>
<dbReference type="EMBL" id="CP055903">
    <property type="protein sequence ID" value="QKX64350.1"/>
    <property type="molecule type" value="Genomic_DNA"/>
</dbReference>
<evidence type="ECO:0000256" key="14">
    <source>
        <dbReference type="ARBA" id="ARBA00038933"/>
    </source>
</evidence>
<dbReference type="GO" id="GO:0005576">
    <property type="term" value="C:extracellular region"/>
    <property type="evidence" value="ECO:0007669"/>
    <property type="project" value="UniProtKB-SubCell"/>
</dbReference>
<evidence type="ECO:0000256" key="15">
    <source>
        <dbReference type="ARBA" id="ARBA00048766"/>
    </source>
</evidence>
<evidence type="ECO:0000256" key="11">
    <source>
        <dbReference type="ARBA" id="ARBA00023316"/>
    </source>
</evidence>
<keyword evidence="8" id="KW-0325">Glycoprotein</keyword>
<dbReference type="PANTHER" id="PTHR31736:SF12">
    <property type="entry name" value="EXO-POLYGALACTURONASE, PUTATIVE-RELATED"/>
    <property type="match status" value="1"/>
</dbReference>
<dbReference type="KEGG" id="trg:TRUGW13939_11524"/>
<evidence type="ECO:0000256" key="12">
    <source>
        <dbReference type="ARBA" id="ARBA00023326"/>
    </source>
</evidence>
<keyword evidence="12" id="KW-0624">Polysaccharide degradation</keyword>
<keyword evidence="9" id="KW-0119">Carbohydrate metabolism</keyword>
<dbReference type="EC" id="3.2.1.67" evidence="14"/>
<evidence type="ECO:0000313" key="19">
    <source>
        <dbReference type="Proteomes" id="UP000509510"/>
    </source>
</evidence>
<feature type="chain" id="PRO_5028978580" description="galacturonan 1,4-alpha-galacturonidase" evidence="17">
    <location>
        <begin position="18"/>
        <end position="439"/>
    </location>
</feature>
<dbReference type="InterPro" id="IPR011050">
    <property type="entry name" value="Pectin_lyase_fold/virulence"/>
</dbReference>